<comment type="function">
    <text evidence="4">Catalyzes the dephosphorylation of the nucleoside 5'-monophosphates deoxyadenosine monophosphate (dAMP), deoxycytidine monophosphate (dCMP), deoxyguanosine monophosphate (dGMP) and deoxythymidine monophosphate (dTMP).</text>
</comment>
<evidence type="ECO:0000256" key="9">
    <source>
        <dbReference type="ARBA" id="ARBA00022801"/>
    </source>
</evidence>
<proteinExistence type="inferred from homology"/>
<name>A0AAV1APL6_VICFA</name>
<dbReference type="SUPFAM" id="SSF109604">
    <property type="entry name" value="HD-domain/PDEase-like"/>
    <property type="match status" value="1"/>
</dbReference>
<comment type="subunit">
    <text evidence="6">Homodimer.</text>
</comment>
<dbReference type="EC" id="3.1.3.89" evidence="7"/>
<dbReference type="InterPro" id="IPR039356">
    <property type="entry name" value="YfbR/HDDC2"/>
</dbReference>
<keyword evidence="8" id="KW-0479">Metal-binding</keyword>
<feature type="region of interest" description="Disordered" evidence="10">
    <location>
        <begin position="1"/>
        <end position="60"/>
    </location>
</feature>
<dbReference type="GO" id="GO:0005737">
    <property type="term" value="C:cytoplasm"/>
    <property type="evidence" value="ECO:0007669"/>
    <property type="project" value="TreeGrafter"/>
</dbReference>
<comment type="catalytic activity">
    <reaction evidence="1">
        <text>a 2'-deoxyribonucleoside 5'-phosphate + H2O = a 2'-deoxyribonucleoside + phosphate</text>
        <dbReference type="Rhea" id="RHEA:36167"/>
        <dbReference type="ChEBI" id="CHEBI:15377"/>
        <dbReference type="ChEBI" id="CHEBI:18274"/>
        <dbReference type="ChEBI" id="CHEBI:43474"/>
        <dbReference type="ChEBI" id="CHEBI:65317"/>
        <dbReference type="EC" id="3.1.3.89"/>
    </reaction>
</comment>
<evidence type="ECO:0000259" key="11">
    <source>
        <dbReference type="SMART" id="SM00471"/>
    </source>
</evidence>
<comment type="cofactor">
    <cofactor evidence="2">
        <name>Mn(2+)</name>
        <dbReference type="ChEBI" id="CHEBI:29035"/>
    </cofactor>
</comment>
<evidence type="ECO:0000256" key="4">
    <source>
        <dbReference type="ARBA" id="ARBA00004074"/>
    </source>
</evidence>
<gene>
    <name evidence="12" type="ORF">VFH_IV223200</name>
</gene>
<comment type="cofactor">
    <cofactor evidence="3">
        <name>Co(2+)</name>
        <dbReference type="ChEBI" id="CHEBI:48828"/>
    </cofactor>
</comment>
<protein>
    <recommendedName>
        <fullName evidence="7">5'-deoxynucleotidase</fullName>
        <ecNumber evidence="7">3.1.3.89</ecNumber>
    </recommendedName>
</protein>
<comment type="similarity">
    <text evidence="5">Belongs to the HDDC2 family.</text>
</comment>
<evidence type="ECO:0000256" key="7">
    <source>
        <dbReference type="ARBA" id="ARBA00012964"/>
    </source>
</evidence>
<keyword evidence="9" id="KW-0378">Hydrolase</keyword>
<dbReference type="PANTHER" id="PTHR11845">
    <property type="entry name" value="5'-DEOXYNUCLEOTIDASE HDDC2"/>
    <property type="match status" value="1"/>
</dbReference>
<reference evidence="12 13" key="1">
    <citation type="submission" date="2023-01" db="EMBL/GenBank/DDBJ databases">
        <authorList>
            <person name="Kreplak J."/>
        </authorList>
    </citation>
    <scope>NUCLEOTIDE SEQUENCE [LARGE SCALE GENOMIC DNA]</scope>
</reference>
<evidence type="ECO:0000256" key="1">
    <source>
        <dbReference type="ARBA" id="ARBA00001638"/>
    </source>
</evidence>
<dbReference type="InterPro" id="IPR003607">
    <property type="entry name" value="HD/PDEase_dom"/>
</dbReference>
<dbReference type="PANTHER" id="PTHR11845:SF13">
    <property type="entry name" value="5'-DEOXYNUCLEOTIDASE HDDC2"/>
    <property type="match status" value="1"/>
</dbReference>
<feature type="compositionally biased region" description="Low complexity" evidence="10">
    <location>
        <begin position="1"/>
        <end position="55"/>
    </location>
</feature>
<dbReference type="Proteomes" id="UP001157006">
    <property type="component" value="Chromosome 4"/>
</dbReference>
<dbReference type="InterPro" id="IPR006674">
    <property type="entry name" value="HD_domain"/>
</dbReference>
<dbReference type="SMART" id="SM00471">
    <property type="entry name" value="HDc"/>
    <property type="match status" value="1"/>
</dbReference>
<accession>A0AAV1APL6</accession>
<evidence type="ECO:0000256" key="5">
    <source>
        <dbReference type="ARBA" id="ARBA00009999"/>
    </source>
</evidence>
<evidence type="ECO:0000256" key="3">
    <source>
        <dbReference type="ARBA" id="ARBA00001941"/>
    </source>
</evidence>
<keyword evidence="13" id="KW-1185">Reference proteome</keyword>
<evidence type="ECO:0000313" key="12">
    <source>
        <dbReference type="EMBL" id="CAI8611308.1"/>
    </source>
</evidence>
<feature type="domain" description="HD/PDEase" evidence="11">
    <location>
        <begin position="90"/>
        <end position="207"/>
    </location>
</feature>
<evidence type="ECO:0000256" key="6">
    <source>
        <dbReference type="ARBA" id="ARBA00011738"/>
    </source>
</evidence>
<organism evidence="12 13">
    <name type="scientific">Vicia faba</name>
    <name type="common">Broad bean</name>
    <name type="synonym">Faba vulgaris</name>
    <dbReference type="NCBI Taxonomy" id="3906"/>
    <lineage>
        <taxon>Eukaryota</taxon>
        <taxon>Viridiplantae</taxon>
        <taxon>Streptophyta</taxon>
        <taxon>Embryophyta</taxon>
        <taxon>Tracheophyta</taxon>
        <taxon>Spermatophyta</taxon>
        <taxon>Magnoliopsida</taxon>
        <taxon>eudicotyledons</taxon>
        <taxon>Gunneridae</taxon>
        <taxon>Pentapetalae</taxon>
        <taxon>rosids</taxon>
        <taxon>fabids</taxon>
        <taxon>Fabales</taxon>
        <taxon>Fabaceae</taxon>
        <taxon>Papilionoideae</taxon>
        <taxon>50 kb inversion clade</taxon>
        <taxon>NPAAA clade</taxon>
        <taxon>Hologalegina</taxon>
        <taxon>IRL clade</taxon>
        <taxon>Fabeae</taxon>
        <taxon>Vicia</taxon>
    </lineage>
</organism>
<dbReference type="Pfam" id="PF13023">
    <property type="entry name" value="HD_3"/>
    <property type="match status" value="1"/>
</dbReference>
<dbReference type="AlphaFoldDB" id="A0AAV1APL6"/>
<evidence type="ECO:0000256" key="2">
    <source>
        <dbReference type="ARBA" id="ARBA00001936"/>
    </source>
</evidence>
<dbReference type="Gene3D" id="1.10.3210.10">
    <property type="entry name" value="Hypothetical protein af1432"/>
    <property type="match status" value="1"/>
</dbReference>
<dbReference type="EMBL" id="OX451739">
    <property type="protein sequence ID" value="CAI8611308.1"/>
    <property type="molecule type" value="Genomic_DNA"/>
</dbReference>
<dbReference type="GO" id="GO:0046872">
    <property type="term" value="F:metal ion binding"/>
    <property type="evidence" value="ECO:0007669"/>
    <property type="project" value="UniProtKB-KW"/>
</dbReference>
<dbReference type="GO" id="GO:0002953">
    <property type="term" value="F:5'-deoxynucleotidase activity"/>
    <property type="evidence" value="ECO:0007669"/>
    <property type="project" value="UniProtKB-EC"/>
</dbReference>
<sequence length="243" mass="26299">MANAPSSSSPSSPATAPSSSSPSLPVTAPSSSSPSSPVTASTNTTPPPSSSSVVPDAPPSPKSAVDFLSLCHKLKARKGTTRWLRSDVENPESLADHMYGMTLMALIAPDVPGLDRNKCIKMAIIHDTAEVMILDTTPYVRREITHQRGQVALYNMCRILGEGEGSRGKEITELWMDYEANSSPEAKFVKDLDKVEMILQALNYKGDEQGNDLDEFLRSTAGEFQTEIGKAWATEIVSRRKNT</sequence>
<evidence type="ECO:0000256" key="10">
    <source>
        <dbReference type="SAM" id="MobiDB-lite"/>
    </source>
</evidence>
<evidence type="ECO:0000313" key="13">
    <source>
        <dbReference type="Proteomes" id="UP001157006"/>
    </source>
</evidence>
<evidence type="ECO:0000256" key="8">
    <source>
        <dbReference type="ARBA" id="ARBA00022723"/>
    </source>
</evidence>